<dbReference type="GO" id="GO:0005737">
    <property type="term" value="C:cytoplasm"/>
    <property type="evidence" value="ECO:0007669"/>
    <property type="project" value="TreeGrafter"/>
</dbReference>
<dbReference type="SUPFAM" id="SSF50985">
    <property type="entry name" value="RCC1/BLIP-II"/>
    <property type="match status" value="1"/>
</dbReference>
<evidence type="ECO:0000313" key="1">
    <source>
        <dbReference type="EMBL" id="CAF9904265.1"/>
    </source>
</evidence>
<keyword evidence="2" id="KW-1185">Reference proteome</keyword>
<dbReference type="InterPro" id="IPR051553">
    <property type="entry name" value="Ran_GTPase-activating"/>
</dbReference>
<dbReference type="InterPro" id="IPR009091">
    <property type="entry name" value="RCC1/BLIP-II"/>
</dbReference>
<dbReference type="OrthoDB" id="61110at2759"/>
<dbReference type="Gene3D" id="2.130.10.30">
    <property type="entry name" value="Regulator of chromosome condensation 1/beta-lactamase-inhibitor protein II"/>
    <property type="match status" value="1"/>
</dbReference>
<evidence type="ECO:0000313" key="2">
    <source>
        <dbReference type="Proteomes" id="UP000664521"/>
    </source>
</evidence>
<dbReference type="EMBL" id="CAJPDS010000002">
    <property type="protein sequence ID" value="CAF9904265.1"/>
    <property type="molecule type" value="Genomic_DNA"/>
</dbReference>
<proteinExistence type="predicted"/>
<comment type="caution">
    <text evidence="1">The sequence shown here is derived from an EMBL/GenBank/DDBJ whole genome shotgun (WGS) entry which is preliminary data.</text>
</comment>
<organism evidence="1 2">
    <name type="scientific">Heterodermia speciosa</name>
    <dbReference type="NCBI Taxonomy" id="116794"/>
    <lineage>
        <taxon>Eukaryota</taxon>
        <taxon>Fungi</taxon>
        <taxon>Dikarya</taxon>
        <taxon>Ascomycota</taxon>
        <taxon>Pezizomycotina</taxon>
        <taxon>Lecanoromycetes</taxon>
        <taxon>OSLEUM clade</taxon>
        <taxon>Lecanoromycetidae</taxon>
        <taxon>Caliciales</taxon>
        <taxon>Physciaceae</taxon>
        <taxon>Heterodermia</taxon>
    </lineage>
</organism>
<reference evidence="1" key="1">
    <citation type="submission" date="2021-03" db="EMBL/GenBank/DDBJ databases">
        <authorList>
            <person name="Tagirdzhanova G."/>
        </authorList>
    </citation>
    <scope>NUCLEOTIDE SEQUENCE</scope>
</reference>
<gene>
    <name evidence="1" type="ORF">HETSPECPRED_003486</name>
</gene>
<dbReference type="PANTHER" id="PTHR45982">
    <property type="entry name" value="REGULATOR OF CHROMOSOME CONDENSATION"/>
    <property type="match status" value="1"/>
</dbReference>
<dbReference type="PANTHER" id="PTHR45982:SF1">
    <property type="entry name" value="REGULATOR OF CHROMOSOME CONDENSATION"/>
    <property type="match status" value="1"/>
</dbReference>
<dbReference type="AlphaFoldDB" id="A0A8H3I5N8"/>
<sequence length="548" mass="60349">MRPNIPAKEVGIVADVQCGGWSTTLLNSLGVIYILGSFIGSVAAGAHDTGLRRLAFPPGYPPTTKNRYEPSTAIQQYSTGRSHILGLSDDGKVWLWTRDQAVQIELLALPLRSGDVLRVVAGCVTDPFLSLSLWFAKTVTGWDRSSVYMKNTGIVFWNPNPHRVTADADTVLTHSSVVPGTGHHRNHQGNQLGSSLASEIGEVTHHIVLEGYIVFTTDNDKLFAFSTASTEESSQSSPVELTTFCSSQGTSSVHIQDLQGSFRSFGVFKSSGEVLTGTTSLIDTFMAVSKSQLPTCALPQPARIASLQYQSVVTLAFGDYHIHALHANGTISSFGVDPQRVGAFGLGHALAAGLRGAQNCRTTHDQKLDGKHRRTIWFEPLMLQWLSYCYVTLQPRLMIDLFPDWVFKSGEWFEQQGSRWEDDIHDGENELPAYFALKVSAAGWHSAALVLVDEEKAEKGRRKHIKEPSGDENTSDTTGQLAASAAWIWEWYCWLVRWFLGLTARDIAADVGGNSTSRGGGRRRVRYVWEDQELPHSAWLPNTDSRQT</sequence>
<dbReference type="GO" id="GO:0005085">
    <property type="term" value="F:guanyl-nucleotide exchange factor activity"/>
    <property type="evidence" value="ECO:0007669"/>
    <property type="project" value="TreeGrafter"/>
</dbReference>
<dbReference type="Proteomes" id="UP000664521">
    <property type="component" value="Unassembled WGS sequence"/>
</dbReference>
<name>A0A8H3I5N8_9LECA</name>
<accession>A0A8H3I5N8</accession>
<protein>
    <submittedName>
        <fullName evidence="1">Uncharacterized protein</fullName>
    </submittedName>
</protein>